<dbReference type="CDD" id="cd01948">
    <property type="entry name" value="EAL"/>
    <property type="match status" value="1"/>
</dbReference>
<proteinExistence type="predicted"/>
<dbReference type="InterPro" id="IPR035919">
    <property type="entry name" value="EAL_sf"/>
</dbReference>
<evidence type="ECO:0000259" key="4">
    <source>
        <dbReference type="PROSITE" id="PS50887"/>
    </source>
</evidence>
<dbReference type="CDD" id="cd00130">
    <property type="entry name" value="PAS"/>
    <property type="match status" value="1"/>
</dbReference>
<dbReference type="SMART" id="SM00052">
    <property type="entry name" value="EAL"/>
    <property type="match status" value="1"/>
</dbReference>
<dbReference type="EMBL" id="AP014879">
    <property type="protein sequence ID" value="BAV33114.1"/>
    <property type="molecule type" value="Genomic_DNA"/>
</dbReference>
<dbReference type="OrthoDB" id="7052318at2"/>
<dbReference type="RefSeq" id="WP_096360004.1">
    <property type="nucleotide sequence ID" value="NZ_AP014879.1"/>
</dbReference>
<dbReference type="PANTHER" id="PTHR44757">
    <property type="entry name" value="DIGUANYLATE CYCLASE DGCP"/>
    <property type="match status" value="1"/>
</dbReference>
<dbReference type="Pfam" id="PF13426">
    <property type="entry name" value="PAS_9"/>
    <property type="match status" value="1"/>
</dbReference>
<evidence type="ECO:0000313" key="6">
    <source>
        <dbReference type="Proteomes" id="UP000243180"/>
    </source>
</evidence>
<dbReference type="InParanoid" id="A0A1B4XE80"/>
<dbReference type="Gene3D" id="3.20.20.450">
    <property type="entry name" value="EAL domain"/>
    <property type="match status" value="1"/>
</dbReference>
<evidence type="ECO:0000256" key="1">
    <source>
        <dbReference type="PROSITE-ProRule" id="PRU00169"/>
    </source>
</evidence>
<dbReference type="InterPro" id="IPR043128">
    <property type="entry name" value="Rev_trsase/Diguanyl_cyclase"/>
</dbReference>
<dbReference type="Pfam" id="PF00990">
    <property type="entry name" value="GGDEF"/>
    <property type="match status" value="1"/>
</dbReference>
<dbReference type="Gene3D" id="3.30.70.270">
    <property type="match status" value="1"/>
</dbReference>
<accession>A0A1B4XE80</accession>
<dbReference type="InterPro" id="IPR035965">
    <property type="entry name" value="PAS-like_dom_sf"/>
</dbReference>
<dbReference type="InterPro" id="IPR000014">
    <property type="entry name" value="PAS"/>
</dbReference>
<keyword evidence="6" id="KW-1185">Reference proteome</keyword>
<dbReference type="Pfam" id="PF00563">
    <property type="entry name" value="EAL"/>
    <property type="match status" value="1"/>
</dbReference>
<dbReference type="SUPFAM" id="SSF141868">
    <property type="entry name" value="EAL domain-like"/>
    <property type="match status" value="1"/>
</dbReference>
<dbReference type="SMART" id="SM00448">
    <property type="entry name" value="REC"/>
    <property type="match status" value="1"/>
</dbReference>
<gene>
    <name evidence="5" type="ORF">SCL_0794</name>
</gene>
<comment type="caution">
    <text evidence="1">Lacks conserved residue(s) required for the propagation of feature annotation.</text>
</comment>
<feature type="domain" description="Response regulatory" evidence="2">
    <location>
        <begin position="7"/>
        <end position="123"/>
    </location>
</feature>
<sequence>MEKKILRLLIVDDSPDDAELAVASLRKAGFMLKNQRVQDLASMQTALDKGTWDVVLSEYTLPHFGAQLALDLVKRAHLDIPFLVVTRNIRDPDLVKIMRNGAHDVVLKSQSARLAPAVERELHVAEERRKYQKMSLTLNEVENKNRAIIEGSREAICYCQDGMHIDANKTYLDMFGYEDLTELEGVPLMNLVAKSDHVRFKDFLRKINSPNPPEPQEFLAAKKDGQHFHAELAISPIVLNGENCTQCVVIDVSKRKAVENRLQYLNQHDPLTGLFNRHHFTQELTRTLEKAKQDGSQSALLYLDLNELKEINDSLGHAAGDRLLLKIARLFRDKLGDSTILARFSGDEFTALLHDMSESQIKESVAALLASLKDTTFSEGGKTFRCDGTIGVVVIDKHCESAQAVLNKAYQTCQGSRPSRPAPVVVAPAPEPVPIPAPASRPVPVTEAPAAAEVPALAPIPTLTEIRRPAPSVSMNAEQDWEGRLKTALEKDGFQLAYQPTVNLHGDPAEYFEVLLRLAGRNGELIHAGEFMPAAEQLGLLTTIDHWVIRQSVQSLAALHRDGRKASFFVNLSPVSLGDPELLTMLQKEITAARLKPKYLVLEADESAVMENPSDAAMFMQAVKRIGCRFAVDNFGNNLSTLNRLREMPVDFLKISGSLIRNLSTDVLTRTSLKAIIDLAKSMNKQTIAKFVEKADDLGVLWNLGFDYVQGNYFQQADAHTDYTFADEATLASDTGTPNWANSRR</sequence>
<dbReference type="PROSITE" id="PS50887">
    <property type="entry name" value="GGDEF"/>
    <property type="match status" value="1"/>
</dbReference>
<dbReference type="SUPFAM" id="SSF52172">
    <property type="entry name" value="CheY-like"/>
    <property type="match status" value="1"/>
</dbReference>
<dbReference type="SUPFAM" id="SSF55785">
    <property type="entry name" value="PYP-like sensor domain (PAS domain)"/>
    <property type="match status" value="1"/>
</dbReference>
<feature type="domain" description="GGDEF" evidence="4">
    <location>
        <begin position="296"/>
        <end position="429"/>
    </location>
</feature>
<dbReference type="NCBIfam" id="TIGR00229">
    <property type="entry name" value="sensory_box"/>
    <property type="match status" value="1"/>
</dbReference>
<dbReference type="CDD" id="cd01949">
    <property type="entry name" value="GGDEF"/>
    <property type="match status" value="1"/>
</dbReference>
<dbReference type="InterPro" id="IPR029787">
    <property type="entry name" value="Nucleotide_cyclase"/>
</dbReference>
<feature type="domain" description="EAL" evidence="3">
    <location>
        <begin position="478"/>
        <end position="731"/>
    </location>
</feature>
<protein>
    <submittedName>
        <fullName evidence="5">Diguanylate phosphodiesterase</fullName>
    </submittedName>
</protein>
<dbReference type="PROSITE" id="PS50110">
    <property type="entry name" value="RESPONSE_REGULATORY"/>
    <property type="match status" value="1"/>
</dbReference>
<dbReference type="Gene3D" id="3.30.450.20">
    <property type="entry name" value="PAS domain"/>
    <property type="match status" value="1"/>
</dbReference>
<dbReference type="InterPro" id="IPR000160">
    <property type="entry name" value="GGDEF_dom"/>
</dbReference>
<dbReference type="PROSITE" id="PS50883">
    <property type="entry name" value="EAL"/>
    <property type="match status" value="1"/>
</dbReference>
<dbReference type="SMART" id="SM00267">
    <property type="entry name" value="GGDEF"/>
    <property type="match status" value="1"/>
</dbReference>
<name>A0A1B4XE80_9GAMM</name>
<dbReference type="Pfam" id="PF00072">
    <property type="entry name" value="Response_reg"/>
    <property type="match status" value="1"/>
</dbReference>
<organism evidence="5 6">
    <name type="scientific">Sulfuricaulis limicola</name>
    <dbReference type="NCBI Taxonomy" id="1620215"/>
    <lineage>
        <taxon>Bacteria</taxon>
        <taxon>Pseudomonadati</taxon>
        <taxon>Pseudomonadota</taxon>
        <taxon>Gammaproteobacteria</taxon>
        <taxon>Acidiferrobacterales</taxon>
        <taxon>Acidiferrobacteraceae</taxon>
        <taxon>Sulfuricaulis</taxon>
    </lineage>
</organism>
<dbReference type="AlphaFoldDB" id="A0A1B4XE80"/>
<dbReference type="CDD" id="cd00156">
    <property type="entry name" value="REC"/>
    <property type="match status" value="1"/>
</dbReference>
<dbReference type="InterPro" id="IPR052155">
    <property type="entry name" value="Biofilm_reg_signaling"/>
</dbReference>
<dbReference type="NCBIfam" id="TIGR00254">
    <property type="entry name" value="GGDEF"/>
    <property type="match status" value="1"/>
</dbReference>
<dbReference type="InterPro" id="IPR011006">
    <property type="entry name" value="CheY-like_superfamily"/>
</dbReference>
<dbReference type="Proteomes" id="UP000243180">
    <property type="component" value="Chromosome"/>
</dbReference>
<evidence type="ECO:0000259" key="3">
    <source>
        <dbReference type="PROSITE" id="PS50883"/>
    </source>
</evidence>
<reference evidence="5 6" key="1">
    <citation type="submission" date="2015-05" db="EMBL/GenBank/DDBJ databases">
        <title>Complete genome sequence of a sulfur-oxidizing gammaproteobacterium strain HA5.</title>
        <authorList>
            <person name="Miura A."/>
            <person name="Kojima H."/>
            <person name="Fukui M."/>
        </authorList>
    </citation>
    <scope>NUCLEOTIDE SEQUENCE [LARGE SCALE GENOMIC DNA]</scope>
    <source>
        <strain evidence="5 6">HA5</strain>
    </source>
</reference>
<evidence type="ECO:0000259" key="2">
    <source>
        <dbReference type="PROSITE" id="PS50110"/>
    </source>
</evidence>
<dbReference type="PANTHER" id="PTHR44757:SF2">
    <property type="entry name" value="BIOFILM ARCHITECTURE MAINTENANCE PROTEIN MBAA"/>
    <property type="match status" value="1"/>
</dbReference>
<dbReference type="Gene3D" id="3.40.50.2300">
    <property type="match status" value="1"/>
</dbReference>
<dbReference type="SUPFAM" id="SSF55073">
    <property type="entry name" value="Nucleotide cyclase"/>
    <property type="match status" value="1"/>
</dbReference>
<dbReference type="InterPro" id="IPR001789">
    <property type="entry name" value="Sig_transdc_resp-reg_receiver"/>
</dbReference>
<dbReference type="GO" id="GO:0000160">
    <property type="term" value="P:phosphorelay signal transduction system"/>
    <property type="evidence" value="ECO:0007669"/>
    <property type="project" value="InterPro"/>
</dbReference>
<evidence type="ECO:0000313" key="5">
    <source>
        <dbReference type="EMBL" id="BAV33114.1"/>
    </source>
</evidence>
<dbReference type="KEGG" id="slim:SCL_0794"/>
<dbReference type="InterPro" id="IPR001633">
    <property type="entry name" value="EAL_dom"/>
</dbReference>